<dbReference type="PANTHER" id="PTHR30250:SF21">
    <property type="entry name" value="LIPID II FLIPPASE MURJ"/>
    <property type="match status" value="1"/>
</dbReference>
<feature type="transmembrane region" description="Helical" evidence="6">
    <location>
        <begin position="490"/>
        <end position="511"/>
    </location>
</feature>
<evidence type="ECO:0000313" key="8">
    <source>
        <dbReference type="Proteomes" id="UP000824169"/>
    </source>
</evidence>
<dbReference type="GO" id="GO:0005886">
    <property type="term" value="C:plasma membrane"/>
    <property type="evidence" value="ECO:0007669"/>
    <property type="project" value="UniProtKB-SubCell"/>
</dbReference>
<dbReference type="Proteomes" id="UP000824169">
    <property type="component" value="Unassembled WGS sequence"/>
</dbReference>
<dbReference type="EMBL" id="DVOO01000024">
    <property type="protein sequence ID" value="HIV25734.1"/>
    <property type="molecule type" value="Genomic_DNA"/>
</dbReference>
<dbReference type="InterPro" id="IPR024923">
    <property type="entry name" value="PG_synth_SpoVB"/>
</dbReference>
<feature type="transmembrane region" description="Helical" evidence="6">
    <location>
        <begin position="160"/>
        <end position="179"/>
    </location>
</feature>
<evidence type="ECO:0000313" key="7">
    <source>
        <dbReference type="EMBL" id="HIV25734.1"/>
    </source>
</evidence>
<proteinExistence type="predicted"/>
<comment type="subcellular location">
    <subcellularLocation>
        <location evidence="1">Cell membrane</location>
        <topology evidence="1">Multi-pass membrane protein</topology>
    </subcellularLocation>
</comment>
<dbReference type="Pfam" id="PF01943">
    <property type="entry name" value="Polysacc_synt"/>
    <property type="match status" value="1"/>
</dbReference>
<reference evidence="7" key="1">
    <citation type="submission" date="2020-10" db="EMBL/GenBank/DDBJ databases">
        <authorList>
            <person name="Gilroy R."/>
        </authorList>
    </citation>
    <scope>NUCLEOTIDE SEQUENCE</scope>
    <source>
        <strain evidence="7">CHK188-20938</strain>
    </source>
</reference>
<feature type="transmembrane region" description="Helical" evidence="6">
    <location>
        <begin position="90"/>
        <end position="112"/>
    </location>
</feature>
<evidence type="ECO:0000256" key="6">
    <source>
        <dbReference type="SAM" id="Phobius"/>
    </source>
</evidence>
<evidence type="ECO:0000256" key="2">
    <source>
        <dbReference type="ARBA" id="ARBA00022475"/>
    </source>
</evidence>
<feature type="transmembrane region" description="Helical" evidence="6">
    <location>
        <begin position="7"/>
        <end position="28"/>
    </location>
</feature>
<name>A0A9D1TAD6_9FIRM</name>
<sequence>MGKRNSLIKNASILMVASIISRIIGLIYRRPLGEVLGSVGLGYYGYASNLYSILLLISSYSIPMAVSKIVSERLALKQYKSAHKVFRGALLYAVLVGGATALITFFFGRFLLPMNQQNAVPALQVLAPTIFLSAILGVFRGYFQAHQNMTPTSVSQIAEQIMNAVVSIAAAVILVNRFAPAGEEAVYGAVGGTLGTGAGVLTGLAFMIFVYMLNRGILRRQRARDRHRREETYGDVFRIIFFLMTPIIFTTFINNASTYLDSYLYSSIQGFHGIDGDLISAAYGEFSNYYVPIINIPLAMASASASAMMPEVSGCYAMNRKKEASGQINQTIRLTMFICIPATVGLMVLAHPVMGVLFPSSTELAERLLMTGAVYVIFSALATITSSVLQSIGQQKWALINAGISLILNLAVLALLLLLFPGLDIYAVMIANILFSVVICLLNAVSIRKFLGHRNEWKKTYLQPLIASAGMGLVAFAVYQGLFLLTRRPFIALLVSVVLAVLVYLILYVIVTKTSEEEMRKFPMGGKLVKVLRMLKIYR</sequence>
<dbReference type="InterPro" id="IPR050833">
    <property type="entry name" value="Poly_Biosynth_Transport"/>
</dbReference>
<keyword evidence="3 6" id="KW-0812">Transmembrane</keyword>
<accession>A0A9D1TAD6</accession>
<feature type="transmembrane region" description="Helical" evidence="6">
    <location>
        <begin position="118"/>
        <end position="139"/>
    </location>
</feature>
<keyword evidence="4 6" id="KW-1133">Transmembrane helix</keyword>
<evidence type="ECO:0000256" key="3">
    <source>
        <dbReference type="ARBA" id="ARBA00022692"/>
    </source>
</evidence>
<evidence type="ECO:0000256" key="5">
    <source>
        <dbReference type="ARBA" id="ARBA00023136"/>
    </source>
</evidence>
<dbReference type="AlphaFoldDB" id="A0A9D1TAD6"/>
<organism evidence="7 8">
    <name type="scientific">Candidatus Scatomonas pullistercoris</name>
    <dbReference type="NCBI Taxonomy" id="2840920"/>
    <lineage>
        <taxon>Bacteria</taxon>
        <taxon>Bacillati</taxon>
        <taxon>Bacillota</taxon>
        <taxon>Clostridia</taxon>
        <taxon>Lachnospirales</taxon>
        <taxon>Lachnospiraceae</taxon>
        <taxon>Lachnospiraceae incertae sedis</taxon>
        <taxon>Candidatus Scatomonas</taxon>
    </lineage>
</organism>
<feature type="transmembrane region" description="Helical" evidence="6">
    <location>
        <begin position="399"/>
        <end position="419"/>
    </location>
</feature>
<gene>
    <name evidence="7" type="ORF">IAB71_08180</name>
</gene>
<evidence type="ECO:0000256" key="1">
    <source>
        <dbReference type="ARBA" id="ARBA00004651"/>
    </source>
</evidence>
<dbReference type="InterPro" id="IPR002797">
    <property type="entry name" value="Polysacc_synth"/>
</dbReference>
<dbReference type="PIRSF" id="PIRSF038958">
    <property type="entry name" value="PG_synth_SpoVB"/>
    <property type="match status" value="1"/>
</dbReference>
<keyword evidence="5 6" id="KW-0472">Membrane</keyword>
<feature type="transmembrane region" description="Helical" evidence="6">
    <location>
        <begin position="373"/>
        <end position="392"/>
    </location>
</feature>
<dbReference type="PANTHER" id="PTHR30250">
    <property type="entry name" value="PST FAMILY PREDICTED COLANIC ACID TRANSPORTER"/>
    <property type="match status" value="1"/>
</dbReference>
<evidence type="ECO:0000256" key="4">
    <source>
        <dbReference type="ARBA" id="ARBA00022989"/>
    </source>
</evidence>
<feature type="transmembrane region" description="Helical" evidence="6">
    <location>
        <begin position="235"/>
        <end position="253"/>
    </location>
</feature>
<comment type="caution">
    <text evidence="7">The sequence shown here is derived from an EMBL/GenBank/DDBJ whole genome shotgun (WGS) entry which is preliminary data.</text>
</comment>
<feature type="transmembrane region" description="Helical" evidence="6">
    <location>
        <begin position="48"/>
        <end position="70"/>
    </location>
</feature>
<dbReference type="CDD" id="cd13124">
    <property type="entry name" value="MATE_SpoVB_like"/>
    <property type="match status" value="1"/>
</dbReference>
<feature type="transmembrane region" description="Helical" evidence="6">
    <location>
        <begin position="289"/>
        <end position="310"/>
    </location>
</feature>
<reference evidence="7" key="2">
    <citation type="journal article" date="2021" name="PeerJ">
        <title>Extensive microbial diversity within the chicken gut microbiome revealed by metagenomics and culture.</title>
        <authorList>
            <person name="Gilroy R."/>
            <person name="Ravi A."/>
            <person name="Getino M."/>
            <person name="Pursley I."/>
            <person name="Horton D.L."/>
            <person name="Alikhan N.F."/>
            <person name="Baker D."/>
            <person name="Gharbi K."/>
            <person name="Hall N."/>
            <person name="Watson M."/>
            <person name="Adriaenssens E.M."/>
            <person name="Foster-Nyarko E."/>
            <person name="Jarju S."/>
            <person name="Secka A."/>
            <person name="Antonio M."/>
            <person name="Oren A."/>
            <person name="Chaudhuri R.R."/>
            <person name="La Ragione R."/>
            <person name="Hildebrand F."/>
            <person name="Pallen M.J."/>
        </authorList>
    </citation>
    <scope>NUCLEOTIDE SEQUENCE</scope>
    <source>
        <strain evidence="7">CHK188-20938</strain>
    </source>
</reference>
<feature type="transmembrane region" description="Helical" evidence="6">
    <location>
        <begin position="331"/>
        <end position="353"/>
    </location>
</feature>
<keyword evidence="2" id="KW-1003">Cell membrane</keyword>
<feature type="transmembrane region" description="Helical" evidence="6">
    <location>
        <begin position="425"/>
        <end position="445"/>
    </location>
</feature>
<feature type="transmembrane region" description="Helical" evidence="6">
    <location>
        <begin position="465"/>
        <end position="484"/>
    </location>
</feature>
<feature type="transmembrane region" description="Helical" evidence="6">
    <location>
        <begin position="185"/>
        <end position="214"/>
    </location>
</feature>
<protein>
    <submittedName>
        <fullName evidence="7">Polysaccharide biosynthesis protein</fullName>
    </submittedName>
</protein>